<comment type="caution">
    <text evidence="1">The sequence shown here is derived from an EMBL/GenBank/DDBJ whole genome shotgun (WGS) entry which is preliminary data.</text>
</comment>
<evidence type="ECO:0000313" key="1">
    <source>
        <dbReference type="EMBL" id="KAK7036075.1"/>
    </source>
</evidence>
<organism evidence="1 2">
    <name type="scientific">Favolaschia claudopus</name>
    <dbReference type="NCBI Taxonomy" id="2862362"/>
    <lineage>
        <taxon>Eukaryota</taxon>
        <taxon>Fungi</taxon>
        <taxon>Dikarya</taxon>
        <taxon>Basidiomycota</taxon>
        <taxon>Agaricomycotina</taxon>
        <taxon>Agaricomycetes</taxon>
        <taxon>Agaricomycetidae</taxon>
        <taxon>Agaricales</taxon>
        <taxon>Marasmiineae</taxon>
        <taxon>Mycenaceae</taxon>
        <taxon>Favolaschia</taxon>
    </lineage>
</organism>
<name>A0AAW0CE72_9AGAR</name>
<protein>
    <recommendedName>
        <fullName evidence="3">F-box domain-containing protein</fullName>
    </recommendedName>
</protein>
<gene>
    <name evidence="1" type="ORF">R3P38DRAFT_2698232</name>
</gene>
<evidence type="ECO:0000313" key="2">
    <source>
        <dbReference type="Proteomes" id="UP001362999"/>
    </source>
</evidence>
<accession>A0AAW0CE72</accession>
<sequence>MTPTLSSVPEEILAEILSHILKVPDEMFSDTSEISPFAGSSQSVCALLRVCKRWLRFATPLLYGTVVIRSKGQANALATVLNALSEQNLGRFVRNLRLEGGFGRQVEDILKRTPNITDLCLSARLYSSDNISGLVAGLSLVNPTRLIVLDQRMRKNKIIAQLFCELSSCMPTWTNLTTLILSDLIIADNCDYRRDFTHSIRNSQTLQTVSLRSLPCSSASCYETLDAIASISPLRNIEIYNIIRGRPSFDINHARVTDRLRLVLRMVEPVPPNLPVISAREFVNLFIPMATASPAAVERVWRTVLWFATDESPDNVQQTKNATVARNSSLDLMLVSKMFQKLVLPFLYGYPVLYNNRSIRKFAANLIQQTSLGSLVRELRIFPADKGGKSTVSSKLVSILGRTSNLTRLIGKDVVMNLETFRILAQVAGQSLLEFRGFSLEWDLNQPAKIDSALEALNQLRIFDWDASSVVLVPGDGPTQGLPSLVTLRLKSPGLIPMLTKMKLRSLSEVIWDGYCRVTTGFLAAHGLKLTSLELPRDFLTADLKVSIFFLCPSLRHLVLHWTNGTYACTMPVLRSDEPHLWLTKLVVHKKFQGNTRKTDRIEWEQFFDDIVCDDFPALEEIQIIYQHFTWPTTEHAILQSSWVKRSNQLFNHGIRLTNAQGVHWKQRLR</sequence>
<evidence type="ECO:0008006" key="3">
    <source>
        <dbReference type="Google" id="ProtNLM"/>
    </source>
</evidence>
<dbReference type="AlphaFoldDB" id="A0AAW0CE72"/>
<dbReference type="SUPFAM" id="SSF52047">
    <property type="entry name" value="RNI-like"/>
    <property type="match status" value="1"/>
</dbReference>
<proteinExistence type="predicted"/>
<dbReference type="Proteomes" id="UP001362999">
    <property type="component" value="Unassembled WGS sequence"/>
</dbReference>
<keyword evidence="2" id="KW-1185">Reference proteome</keyword>
<reference evidence="1 2" key="1">
    <citation type="journal article" date="2024" name="J Genomics">
        <title>Draft genome sequencing and assembly of Favolaschia claudopus CIRM-BRFM 2984 isolated from oak limbs.</title>
        <authorList>
            <person name="Navarro D."/>
            <person name="Drula E."/>
            <person name="Chaduli D."/>
            <person name="Cazenave R."/>
            <person name="Ahrendt S."/>
            <person name="Wang J."/>
            <person name="Lipzen A."/>
            <person name="Daum C."/>
            <person name="Barry K."/>
            <person name="Grigoriev I.V."/>
            <person name="Favel A."/>
            <person name="Rosso M.N."/>
            <person name="Martin F."/>
        </authorList>
    </citation>
    <scope>NUCLEOTIDE SEQUENCE [LARGE SCALE GENOMIC DNA]</scope>
    <source>
        <strain evidence="1 2">CIRM-BRFM 2984</strain>
    </source>
</reference>
<dbReference type="EMBL" id="JAWWNJ010000019">
    <property type="protein sequence ID" value="KAK7036075.1"/>
    <property type="molecule type" value="Genomic_DNA"/>
</dbReference>